<keyword evidence="13" id="KW-1185">Reference proteome</keyword>
<dbReference type="Gene3D" id="2.40.170.20">
    <property type="entry name" value="TonB-dependent receptor, beta-barrel domain"/>
    <property type="match status" value="1"/>
</dbReference>
<sequence>MCQNCFRMTSVFWRLRSFKGIEMRKFTTRSLVMSSVAASAIFTGWMAAPAMAQEDGAGQAVEEVVVTGTRIRRPNLKSASPITTVDAAEVKLQGATGVDSYLAKLPQIEAAANENQSNGSDGTAGVNLRSLGGNRALVLIDGQRFLPSLGVDLNFVPSVLVERTDVLTGGASSVYGSDAMSGVVNFIMKKRLDGVIVDAQYSIYNHKNDNDYLRGIQAAKGFKLADKDVWDGEKYDFNVAAGGRINEGKGNILGYFGYRKMEAVRQDARDYSNCALNFADGKGSAFACGGSGNHAYGWFLPQTGPNAGDAFANSKDGSKTWVTNDSSFAYNYAPDNYILRNAERYQAGGFLNYTFNDHAEAYGSFMFMDDHSVSQVAPSAIWSGRDFTINCDNPFLSDQQKTILCGSTTSTANATSWVSLRAATGEPRRNDMRHTNYRFTAGLKGEIVSGWRYDANYMHAITIGQFNYQNDINQDKAAQALQAVMVNGQVVCKDTSNNCKPIDVFSAKGPSAEGYAFIYAPTFTRNEQTIDVYNAYVSGDLGQYGVKSPWANEGIAVVAGLEHRTETLDVKLDESQLSYSSNSDGEVSVDEWFTEFDVPVVADKPLIHSLNLALGYRKSTYNVSSSTSSGSEKKTETSKFEVRYAPTTDVLLRASYNKAIRAASITELFAAQGVGNVSLIDPCSRSEIVKAGAPTAAQCARTGVDATKYDIAKIPDTPADVGTALGGGNPNLNPEEAKTTTFGVVLTPRFVPGFTMSVDYYKIRIEGYIGSVPAQTALSQCIATGDAFYCGLIHRNPNNGALYGSDTKGGYITSTNVNTGYLETKGIDFTASYRLATGYGDVNFGFVGTLLDSLETEVLPGLGAYDCKGLYGGTCGQPSPKWRHNLRATWTVPGADRFYVPTSVSLNWRHFGGTDLATNTDDQYLTGTKSTINARIGNYDYFDLAVTKDLPRGLVLRAGINNLFDKDPPAIMNGLLFENGNGNTFPSTYDPLGRMLFVGISAKF</sequence>
<dbReference type="SUPFAM" id="SSF56935">
    <property type="entry name" value="Porins"/>
    <property type="match status" value="1"/>
</dbReference>
<dbReference type="PROSITE" id="PS52016">
    <property type="entry name" value="TONB_DEPENDENT_REC_3"/>
    <property type="match status" value="1"/>
</dbReference>
<dbReference type="Proteomes" id="UP000001492">
    <property type="component" value="Chromosome 1"/>
</dbReference>
<keyword evidence="2 8" id="KW-0813">Transport</keyword>
<evidence type="ECO:0000256" key="4">
    <source>
        <dbReference type="ARBA" id="ARBA00022692"/>
    </source>
</evidence>
<evidence type="ECO:0000259" key="11">
    <source>
        <dbReference type="Pfam" id="PF07715"/>
    </source>
</evidence>
<dbReference type="InterPro" id="IPR039426">
    <property type="entry name" value="TonB-dep_rcpt-like"/>
</dbReference>
<evidence type="ECO:0000256" key="7">
    <source>
        <dbReference type="ARBA" id="ARBA00023237"/>
    </source>
</evidence>
<dbReference type="HOGENOM" id="CLU_010745_0_0_5"/>
<dbReference type="InterPro" id="IPR037066">
    <property type="entry name" value="Plug_dom_sf"/>
</dbReference>
<keyword evidence="7 8" id="KW-0998">Cell outer membrane</keyword>
<feature type="domain" description="TonB-dependent receptor plug" evidence="11">
    <location>
        <begin position="77"/>
        <end position="183"/>
    </location>
</feature>
<dbReference type="PANTHER" id="PTHR47234">
    <property type="match status" value="1"/>
</dbReference>
<dbReference type="eggNOG" id="COG4206">
    <property type="taxonomic scope" value="Bacteria"/>
</dbReference>
<dbReference type="KEGG" id="aex:Astex_1231"/>
<dbReference type="Gene3D" id="2.170.130.10">
    <property type="entry name" value="TonB-dependent receptor, plug domain"/>
    <property type="match status" value="1"/>
</dbReference>
<gene>
    <name evidence="12" type="ordered locus">Astex_1231</name>
</gene>
<evidence type="ECO:0000256" key="9">
    <source>
        <dbReference type="RuleBase" id="RU003357"/>
    </source>
</evidence>
<keyword evidence="6 8" id="KW-0472">Membrane</keyword>
<dbReference type="Pfam" id="PF07715">
    <property type="entry name" value="Plug"/>
    <property type="match status" value="1"/>
</dbReference>
<evidence type="ECO:0000256" key="5">
    <source>
        <dbReference type="ARBA" id="ARBA00023077"/>
    </source>
</evidence>
<dbReference type="GO" id="GO:0009279">
    <property type="term" value="C:cell outer membrane"/>
    <property type="evidence" value="ECO:0007669"/>
    <property type="project" value="UniProtKB-SubCell"/>
</dbReference>
<evidence type="ECO:0000256" key="6">
    <source>
        <dbReference type="ARBA" id="ARBA00023136"/>
    </source>
</evidence>
<evidence type="ECO:0000256" key="1">
    <source>
        <dbReference type="ARBA" id="ARBA00004571"/>
    </source>
</evidence>
<dbReference type="InterPro" id="IPR000531">
    <property type="entry name" value="Beta-barrel_TonB"/>
</dbReference>
<keyword evidence="12" id="KW-0675">Receptor</keyword>
<name>E8RN73_ASTEC</name>
<dbReference type="STRING" id="573065.Astex_1231"/>
<evidence type="ECO:0000256" key="8">
    <source>
        <dbReference type="PROSITE-ProRule" id="PRU01360"/>
    </source>
</evidence>
<accession>E8RN73</accession>
<keyword evidence="5 9" id="KW-0798">TonB box</keyword>
<evidence type="ECO:0000259" key="10">
    <source>
        <dbReference type="Pfam" id="PF00593"/>
    </source>
</evidence>
<comment type="similarity">
    <text evidence="8 9">Belongs to the TonB-dependent receptor family.</text>
</comment>
<proteinExistence type="inferred from homology"/>
<protein>
    <submittedName>
        <fullName evidence="12">TonB-dependent receptor</fullName>
    </submittedName>
</protein>
<dbReference type="PANTHER" id="PTHR47234:SF2">
    <property type="entry name" value="TONB-DEPENDENT RECEPTOR"/>
    <property type="match status" value="1"/>
</dbReference>
<keyword evidence="4 8" id="KW-0812">Transmembrane</keyword>
<comment type="subcellular location">
    <subcellularLocation>
        <location evidence="1 8">Cell outer membrane</location>
        <topology evidence="1 8">Multi-pass membrane protein</topology>
    </subcellularLocation>
</comment>
<dbReference type="InterPro" id="IPR012910">
    <property type="entry name" value="Plug_dom"/>
</dbReference>
<feature type="domain" description="TonB-dependent receptor-like beta-barrel" evidence="10">
    <location>
        <begin position="423"/>
        <end position="963"/>
    </location>
</feature>
<organism evidence="12 13">
    <name type="scientific">Asticcacaulis excentricus (strain ATCC 15261 / DSM 4724 / KCTC 12464 / NCIMB 9791 / VKM B-1370 / CB 48)</name>
    <dbReference type="NCBI Taxonomy" id="573065"/>
    <lineage>
        <taxon>Bacteria</taxon>
        <taxon>Pseudomonadati</taxon>
        <taxon>Pseudomonadota</taxon>
        <taxon>Alphaproteobacteria</taxon>
        <taxon>Caulobacterales</taxon>
        <taxon>Caulobacteraceae</taxon>
        <taxon>Asticcacaulis</taxon>
    </lineage>
</organism>
<dbReference type="AlphaFoldDB" id="E8RN73"/>
<evidence type="ECO:0000313" key="13">
    <source>
        <dbReference type="Proteomes" id="UP000001492"/>
    </source>
</evidence>
<evidence type="ECO:0000256" key="3">
    <source>
        <dbReference type="ARBA" id="ARBA00022452"/>
    </source>
</evidence>
<evidence type="ECO:0000313" key="12">
    <source>
        <dbReference type="EMBL" id="ADU12906.1"/>
    </source>
</evidence>
<dbReference type="Pfam" id="PF00593">
    <property type="entry name" value="TonB_dep_Rec_b-barrel"/>
    <property type="match status" value="1"/>
</dbReference>
<dbReference type="eggNOG" id="COG4771">
    <property type="taxonomic scope" value="Bacteria"/>
</dbReference>
<dbReference type="EMBL" id="CP002395">
    <property type="protein sequence ID" value="ADU12906.1"/>
    <property type="molecule type" value="Genomic_DNA"/>
</dbReference>
<keyword evidence="3 8" id="KW-1134">Transmembrane beta strand</keyword>
<evidence type="ECO:0000256" key="2">
    <source>
        <dbReference type="ARBA" id="ARBA00022448"/>
    </source>
</evidence>
<reference evidence="13" key="1">
    <citation type="submission" date="2010-12" db="EMBL/GenBank/DDBJ databases">
        <title>Complete sequence of chromosome 1 of Asticcacaulis excentricus CB 48.</title>
        <authorList>
            <consortium name="US DOE Joint Genome Institute"/>
            <person name="Lucas S."/>
            <person name="Copeland A."/>
            <person name="Lapidus A."/>
            <person name="Cheng J.-F."/>
            <person name="Bruce D."/>
            <person name="Goodwin L."/>
            <person name="Pitluck S."/>
            <person name="Teshima H."/>
            <person name="Davenport K."/>
            <person name="Detter J.C."/>
            <person name="Han C."/>
            <person name="Tapia R."/>
            <person name="Land M."/>
            <person name="Hauser L."/>
            <person name="Jeffries C."/>
            <person name="Kyrpides N."/>
            <person name="Ivanova N."/>
            <person name="Ovchinnikova G."/>
            <person name="Brun Y.V."/>
            <person name="Woyke T."/>
        </authorList>
    </citation>
    <scope>NUCLEOTIDE SEQUENCE [LARGE SCALE GENOMIC DNA]</scope>
    <source>
        <strain evidence="13">ATCC 15261 / DSM 4724 / KCTC 12464 / NCIMB 9791 / VKM B-1370 / CB 48</strain>
    </source>
</reference>
<dbReference type="InterPro" id="IPR036942">
    <property type="entry name" value="Beta-barrel_TonB_sf"/>
</dbReference>